<dbReference type="EMBL" id="SZPV01000023">
    <property type="protein sequence ID" value="TKI63023.1"/>
    <property type="molecule type" value="Genomic_DNA"/>
</dbReference>
<dbReference type="Pfam" id="PF04883">
    <property type="entry name" value="HK97-gp10_like"/>
    <property type="match status" value="1"/>
</dbReference>
<accession>A0ABY2TBA8</accession>
<reference evidence="1 2" key="1">
    <citation type="submission" date="2019-04" db="EMBL/GenBank/DDBJ databases">
        <title>Lysinibacillus genome sequencing.</title>
        <authorList>
            <person name="Dunlap C."/>
        </authorList>
    </citation>
    <scope>NUCLEOTIDE SEQUENCE [LARGE SCALE GENOMIC DNA]</scope>
    <source>
        <strain evidence="1 2">NBRC 109424</strain>
    </source>
</reference>
<sequence length="153" mass="17448">MARNLCPGGVAMSIQMNGLTQFQKDLFDVATKELPKEAPKLMRKIGNKAKSKVAKKARSLVKKKNNIYHKKWKRGKVFIGYRGELVVRVINSAPHAHLVEDGHWMVDHEGNKTGDFVHGKKPLDKGMREFETSGDVEKETVKWLDDLLRKKKL</sequence>
<dbReference type="Proteomes" id="UP000308539">
    <property type="component" value="Unassembled WGS sequence"/>
</dbReference>
<proteinExistence type="predicted"/>
<name>A0ABY2TBA8_9BACI</name>
<dbReference type="InterPro" id="IPR010064">
    <property type="entry name" value="HK97-gp10_tail"/>
</dbReference>
<evidence type="ECO:0000313" key="1">
    <source>
        <dbReference type="EMBL" id="TKI63023.1"/>
    </source>
</evidence>
<organism evidence="1 2">
    <name type="scientific">Lysinibacillus varians</name>
    <dbReference type="NCBI Taxonomy" id="1145276"/>
    <lineage>
        <taxon>Bacteria</taxon>
        <taxon>Bacillati</taxon>
        <taxon>Bacillota</taxon>
        <taxon>Bacilli</taxon>
        <taxon>Bacillales</taxon>
        <taxon>Bacillaceae</taxon>
        <taxon>Lysinibacillus</taxon>
    </lineage>
</organism>
<keyword evidence="2" id="KW-1185">Reference proteome</keyword>
<comment type="caution">
    <text evidence="1">The sequence shown here is derived from an EMBL/GenBank/DDBJ whole genome shotgun (WGS) entry which is preliminary data.</text>
</comment>
<protein>
    <submittedName>
        <fullName evidence="1">HK97 gp10 family phage protein</fullName>
    </submittedName>
</protein>
<evidence type="ECO:0000313" key="2">
    <source>
        <dbReference type="Proteomes" id="UP000308539"/>
    </source>
</evidence>
<gene>
    <name evidence="1" type="ORF">FC752_12010</name>
</gene>